<evidence type="ECO:0000256" key="2">
    <source>
        <dbReference type="SAM" id="SignalP"/>
    </source>
</evidence>
<evidence type="ECO:0000256" key="1">
    <source>
        <dbReference type="ARBA" id="ARBA00022729"/>
    </source>
</evidence>
<reference evidence="4 5" key="1">
    <citation type="submission" date="2017-01" db="EMBL/GenBank/DDBJ databases">
        <authorList>
            <person name="Mah S.A."/>
            <person name="Swanson W.J."/>
            <person name="Moy G.W."/>
            <person name="Vacquier V.D."/>
        </authorList>
    </citation>
    <scope>NUCLEOTIDE SEQUENCE [LARGE SCALE GENOMIC DNA]</scope>
    <source>
        <strain evidence="4 5">DSM 11589</strain>
    </source>
</reference>
<dbReference type="AlphaFoldDB" id="A0A1N7L1N8"/>
<evidence type="ECO:0000259" key="3">
    <source>
        <dbReference type="Pfam" id="PF13505"/>
    </source>
</evidence>
<feature type="signal peptide" evidence="2">
    <location>
        <begin position="1"/>
        <end position="21"/>
    </location>
</feature>
<feature type="domain" description="Outer membrane protein beta-barrel" evidence="3">
    <location>
        <begin position="52"/>
        <end position="237"/>
    </location>
</feature>
<evidence type="ECO:0000313" key="4">
    <source>
        <dbReference type="EMBL" id="SIS67768.1"/>
    </source>
</evidence>
<dbReference type="Gene3D" id="2.40.160.20">
    <property type="match status" value="1"/>
</dbReference>
<dbReference type="RefSeq" id="WP_076399710.1">
    <property type="nucleotide sequence ID" value="NZ_FTOA01000003.1"/>
</dbReference>
<proteinExistence type="predicted"/>
<dbReference type="EMBL" id="FTOA01000003">
    <property type="protein sequence ID" value="SIS67768.1"/>
    <property type="molecule type" value="Genomic_DNA"/>
</dbReference>
<dbReference type="OrthoDB" id="5755240at2"/>
<evidence type="ECO:0000313" key="5">
    <source>
        <dbReference type="Proteomes" id="UP000185678"/>
    </source>
</evidence>
<dbReference type="InterPro" id="IPR011250">
    <property type="entry name" value="OMP/PagP_B-barrel"/>
</dbReference>
<dbReference type="Pfam" id="PF13505">
    <property type="entry name" value="OMP_b-brl"/>
    <property type="match status" value="1"/>
</dbReference>
<keyword evidence="1 2" id="KW-0732">Signal</keyword>
<gene>
    <name evidence="4" type="ORF">SAMN05421779_10353</name>
</gene>
<dbReference type="InterPro" id="IPR027385">
    <property type="entry name" value="Beta-barrel_OMP"/>
</dbReference>
<feature type="chain" id="PRO_5012998264" evidence="2">
    <location>
        <begin position="22"/>
        <end position="237"/>
    </location>
</feature>
<protein>
    <submittedName>
        <fullName evidence="4">Opacity protein</fullName>
    </submittedName>
</protein>
<sequence length="237" mass="25073">MRRLSAVLIVASAVLPSLAHAASPHPAPPPDPDHGWYVAGKGGPSLEMLSGASGHAGSAPLTETDATNAVGAFGMAGGYEWSYRYHIPLRTELEFMNRTEMTYDASPLQKGGSGALASTVQNVTTMAKAYWHFPVGSTRWWPFVSGGVGWAHNTVKSEYTASGQAASKNTHAEDSVAWTVGAGATFKLGPQVMNDIEIRYVDLGSVDWGLPADRNVSVSGPGGLSATELVFSLRYMF</sequence>
<dbReference type="Proteomes" id="UP000185678">
    <property type="component" value="Unassembled WGS sequence"/>
</dbReference>
<keyword evidence="5" id="KW-1185">Reference proteome</keyword>
<dbReference type="SUPFAM" id="SSF56925">
    <property type="entry name" value="OMPA-like"/>
    <property type="match status" value="1"/>
</dbReference>
<dbReference type="STRING" id="80876.SAMN05421779_10353"/>
<organism evidence="4 5">
    <name type="scientific">Insolitispirillum peregrinum</name>
    <dbReference type="NCBI Taxonomy" id="80876"/>
    <lineage>
        <taxon>Bacteria</taxon>
        <taxon>Pseudomonadati</taxon>
        <taxon>Pseudomonadota</taxon>
        <taxon>Alphaproteobacteria</taxon>
        <taxon>Rhodospirillales</taxon>
        <taxon>Novispirillaceae</taxon>
        <taxon>Insolitispirillum</taxon>
    </lineage>
</organism>
<accession>A0A1N7L1N8</accession>
<name>A0A1N7L1N8_9PROT</name>